<reference evidence="3 4" key="1">
    <citation type="submission" date="2019-07" db="EMBL/GenBank/DDBJ databases">
        <title>Whole genome shotgun sequence of Empedobacter brevis NBRC 14943.</title>
        <authorList>
            <person name="Hosoyama A."/>
            <person name="Uohara A."/>
            <person name="Ohji S."/>
            <person name="Ichikawa N."/>
        </authorList>
    </citation>
    <scope>NUCLEOTIDE SEQUENCE [LARGE SCALE GENOMIC DNA]</scope>
    <source>
        <strain evidence="3 4">NBRC 14943</strain>
    </source>
</reference>
<dbReference type="Gene3D" id="3.30.530.20">
    <property type="match status" value="1"/>
</dbReference>
<dbReference type="InterPro" id="IPR013538">
    <property type="entry name" value="ASHA1/2-like_C"/>
</dbReference>
<sequence>MIRMITIETSINAPIDKVWQAFNSPEDIVKWNQASDDWHCPKAENNLAVGGNLKSTMAAKDGSFQFEFEAKYDEIIPNQFIRYYIADGRKVEINFHEENNLTKITEKFEPENQNSIEMQQQGWQAILDNFKRYVESKALKK</sequence>
<dbReference type="InterPro" id="IPR023393">
    <property type="entry name" value="START-like_dom_sf"/>
</dbReference>
<dbReference type="STRING" id="1218108.GCA_000382425_00363"/>
<evidence type="ECO:0000256" key="1">
    <source>
        <dbReference type="ARBA" id="ARBA00006817"/>
    </source>
</evidence>
<evidence type="ECO:0000313" key="3">
    <source>
        <dbReference type="EMBL" id="GEM50573.1"/>
    </source>
</evidence>
<dbReference type="EMBL" id="BJXC01000001">
    <property type="protein sequence ID" value="GEM50573.1"/>
    <property type="molecule type" value="Genomic_DNA"/>
</dbReference>
<dbReference type="Pfam" id="PF08327">
    <property type="entry name" value="AHSA1"/>
    <property type="match status" value="1"/>
</dbReference>
<keyword evidence="4" id="KW-1185">Reference proteome</keyword>
<accession>A0A511NCN7</accession>
<dbReference type="CDD" id="cd08897">
    <property type="entry name" value="SRPBCC_CalC_Aha1-like_4"/>
    <property type="match status" value="1"/>
</dbReference>
<comment type="caution">
    <text evidence="3">The sequence shown here is derived from an EMBL/GenBank/DDBJ whole genome shotgun (WGS) entry which is preliminary data.</text>
</comment>
<organism evidence="3 4">
    <name type="scientific">Empedobacter brevis NBRC 14943 = ATCC 43319</name>
    <dbReference type="NCBI Taxonomy" id="1218108"/>
    <lineage>
        <taxon>Bacteria</taxon>
        <taxon>Pseudomonadati</taxon>
        <taxon>Bacteroidota</taxon>
        <taxon>Flavobacteriia</taxon>
        <taxon>Flavobacteriales</taxon>
        <taxon>Weeksellaceae</taxon>
        <taxon>Empedobacter</taxon>
    </lineage>
</organism>
<dbReference type="Proteomes" id="UP000321245">
    <property type="component" value="Unassembled WGS sequence"/>
</dbReference>
<gene>
    <name evidence="3" type="ORF">EB1_03630</name>
</gene>
<feature type="domain" description="Activator of Hsp90 ATPase homologue 1/2-like C-terminal" evidence="2">
    <location>
        <begin position="12"/>
        <end position="135"/>
    </location>
</feature>
<evidence type="ECO:0000259" key="2">
    <source>
        <dbReference type="Pfam" id="PF08327"/>
    </source>
</evidence>
<name>A0A511NCN7_9FLAO</name>
<comment type="similarity">
    <text evidence="1">Belongs to the AHA1 family.</text>
</comment>
<dbReference type="SUPFAM" id="SSF55961">
    <property type="entry name" value="Bet v1-like"/>
    <property type="match status" value="1"/>
</dbReference>
<evidence type="ECO:0000313" key="4">
    <source>
        <dbReference type="Proteomes" id="UP000321245"/>
    </source>
</evidence>
<protein>
    <submittedName>
        <fullName evidence="3">Activator of HSP90 ATPase</fullName>
    </submittedName>
</protein>
<dbReference type="AlphaFoldDB" id="A0A511NCN7"/>
<proteinExistence type="inferred from homology"/>